<dbReference type="SMART" id="SM00563">
    <property type="entry name" value="PlsC"/>
    <property type="match status" value="1"/>
</dbReference>
<evidence type="ECO:0000256" key="2">
    <source>
        <dbReference type="ARBA" id="ARBA00023315"/>
    </source>
</evidence>
<feature type="domain" description="Phospholipid/glycerol acyltransferase" evidence="3">
    <location>
        <begin position="40"/>
        <end position="158"/>
    </location>
</feature>
<proteinExistence type="predicted"/>
<protein>
    <submittedName>
        <fullName evidence="4">Acyl-CoA:1-acyl-sn-glycerol-3-phosphate acyltransferase</fullName>
        <ecNumber evidence="4">2.3.1.51</ecNumber>
    </submittedName>
</protein>
<organism evidence="4">
    <name type="scientific">uncultured Nocardioidaceae bacterium</name>
    <dbReference type="NCBI Taxonomy" id="253824"/>
    <lineage>
        <taxon>Bacteria</taxon>
        <taxon>Bacillati</taxon>
        <taxon>Actinomycetota</taxon>
        <taxon>Actinomycetes</taxon>
        <taxon>Propionibacteriales</taxon>
        <taxon>Nocardioidaceae</taxon>
        <taxon>environmental samples</taxon>
    </lineage>
</organism>
<dbReference type="GO" id="GO:0006654">
    <property type="term" value="P:phosphatidic acid biosynthetic process"/>
    <property type="evidence" value="ECO:0007669"/>
    <property type="project" value="TreeGrafter"/>
</dbReference>
<dbReference type="GO" id="GO:0005886">
    <property type="term" value="C:plasma membrane"/>
    <property type="evidence" value="ECO:0007669"/>
    <property type="project" value="TreeGrafter"/>
</dbReference>
<dbReference type="PANTHER" id="PTHR10434">
    <property type="entry name" value="1-ACYL-SN-GLYCEROL-3-PHOSPHATE ACYLTRANSFERASE"/>
    <property type="match status" value="1"/>
</dbReference>
<accession>A0A6J4KVQ7</accession>
<sequence>MQDHRTAPFWVVVAILKPLLLTFTEPRWSGGEHVPARGGVVIAANHISHADPFTFALFVYDQGRLPYFLAKSEVFRIPVARRLLAATGQIPVHRMTADAAHAFTAAVTAVDEGKAVVVYPEGTLTRQPDLWPMAAKTGAARIALASGAPVVPVAQWGAHEILYPYAKRPTLRLRMPVLTRAGAPVDLDDLRGRPLTPELAREATDRIMTAITVLLEELRGEHAPPERFDSRTVEAGS</sequence>
<evidence type="ECO:0000256" key="1">
    <source>
        <dbReference type="ARBA" id="ARBA00022679"/>
    </source>
</evidence>
<reference evidence="4" key="1">
    <citation type="submission" date="2020-02" db="EMBL/GenBank/DDBJ databases">
        <authorList>
            <person name="Meier V. D."/>
        </authorList>
    </citation>
    <scope>NUCLEOTIDE SEQUENCE</scope>
    <source>
        <strain evidence="4">AVDCRST_MAG24</strain>
    </source>
</reference>
<dbReference type="SUPFAM" id="SSF69593">
    <property type="entry name" value="Glycerol-3-phosphate (1)-acyltransferase"/>
    <property type="match status" value="1"/>
</dbReference>
<dbReference type="EC" id="2.3.1.51" evidence="4"/>
<dbReference type="InterPro" id="IPR002123">
    <property type="entry name" value="Plipid/glycerol_acylTrfase"/>
</dbReference>
<keyword evidence="1 4" id="KW-0808">Transferase</keyword>
<name>A0A6J4KVQ7_9ACTN</name>
<evidence type="ECO:0000259" key="3">
    <source>
        <dbReference type="SMART" id="SM00563"/>
    </source>
</evidence>
<gene>
    <name evidence="4" type="ORF">AVDCRST_MAG24-69</name>
</gene>
<keyword evidence="2 4" id="KW-0012">Acyltransferase</keyword>
<dbReference type="CDD" id="cd07989">
    <property type="entry name" value="LPLAT_AGPAT-like"/>
    <property type="match status" value="1"/>
</dbReference>
<dbReference type="PANTHER" id="PTHR10434:SF55">
    <property type="entry name" value="POSSIBLE ACYLTRANSFERASE"/>
    <property type="match status" value="1"/>
</dbReference>
<evidence type="ECO:0000313" key="4">
    <source>
        <dbReference type="EMBL" id="CAA9315629.1"/>
    </source>
</evidence>
<dbReference type="Pfam" id="PF01553">
    <property type="entry name" value="Acyltransferase"/>
    <property type="match status" value="1"/>
</dbReference>
<dbReference type="EMBL" id="CADCUF010000011">
    <property type="protein sequence ID" value="CAA9315629.1"/>
    <property type="molecule type" value="Genomic_DNA"/>
</dbReference>
<dbReference type="AlphaFoldDB" id="A0A6J4KVQ7"/>
<dbReference type="GO" id="GO:0003841">
    <property type="term" value="F:1-acylglycerol-3-phosphate O-acyltransferase activity"/>
    <property type="evidence" value="ECO:0007669"/>
    <property type="project" value="UniProtKB-EC"/>
</dbReference>